<proteinExistence type="predicted"/>
<dbReference type="OrthoDB" id="3963192at2759"/>
<organism evidence="2 3">
    <name type="scientific">Diplodia corticola</name>
    <dbReference type="NCBI Taxonomy" id="236234"/>
    <lineage>
        <taxon>Eukaryota</taxon>
        <taxon>Fungi</taxon>
        <taxon>Dikarya</taxon>
        <taxon>Ascomycota</taxon>
        <taxon>Pezizomycotina</taxon>
        <taxon>Dothideomycetes</taxon>
        <taxon>Dothideomycetes incertae sedis</taxon>
        <taxon>Botryosphaeriales</taxon>
        <taxon>Botryosphaeriaceae</taxon>
        <taxon>Diplodia</taxon>
    </lineage>
</organism>
<dbReference type="EMBL" id="MNUE01000019">
    <property type="protein sequence ID" value="OJD35170.1"/>
    <property type="molecule type" value="Genomic_DNA"/>
</dbReference>
<feature type="compositionally biased region" description="Pro residues" evidence="1">
    <location>
        <begin position="115"/>
        <end position="129"/>
    </location>
</feature>
<name>A0A1J9R4L2_9PEZI</name>
<feature type="region of interest" description="Disordered" evidence="1">
    <location>
        <begin position="150"/>
        <end position="250"/>
    </location>
</feature>
<sequence>MLVAVASAPRASPLPTRPHKTWSFLGLPGCDTPPPEDLLRQFFHTQHGAANPYTADGQEEEDEESDLSSLQDDGFSSASSDEEVELEKPRRISIEAQLFPAPLPIPTLTLKSNRTPPPPPSQQPPPAAPPAAAVAPSSSALSAAAAASSSLMINSQRRRSSTSTNGDHHPHFLHPTIPIPVDHQLMRALAHRHHRRRSRRRQPSLVGQSTALTGPTQPLPHPARPSWQQLQQQQQRRRREFAHGVDNHYY</sequence>
<feature type="region of interest" description="Disordered" evidence="1">
    <location>
        <begin position="1"/>
        <end position="136"/>
    </location>
</feature>
<comment type="caution">
    <text evidence="2">The sequence shown here is derived from an EMBL/GenBank/DDBJ whole genome shotgun (WGS) entry which is preliminary data.</text>
</comment>
<keyword evidence="3" id="KW-1185">Reference proteome</keyword>
<dbReference type="Proteomes" id="UP000183809">
    <property type="component" value="Unassembled WGS sequence"/>
</dbReference>
<feature type="compositionally biased region" description="Basic residues" evidence="1">
    <location>
        <begin position="189"/>
        <end position="202"/>
    </location>
</feature>
<dbReference type="AlphaFoldDB" id="A0A1J9R4L2"/>
<evidence type="ECO:0000313" key="2">
    <source>
        <dbReference type="EMBL" id="OJD35170.1"/>
    </source>
</evidence>
<dbReference type="GeneID" id="31012277"/>
<protein>
    <submittedName>
        <fullName evidence="2">Udp-glucose dehydrogenase udp-mannac protein</fullName>
    </submittedName>
</protein>
<dbReference type="RefSeq" id="XP_020131430.1">
    <property type="nucleotide sequence ID" value="XM_020272018.1"/>
</dbReference>
<evidence type="ECO:0000313" key="3">
    <source>
        <dbReference type="Proteomes" id="UP000183809"/>
    </source>
</evidence>
<gene>
    <name evidence="2" type="ORF">BKCO1_19000221</name>
</gene>
<accession>A0A1J9R4L2</accession>
<evidence type="ECO:0000256" key="1">
    <source>
        <dbReference type="SAM" id="MobiDB-lite"/>
    </source>
</evidence>
<reference evidence="2 3" key="1">
    <citation type="submission" date="2016-10" db="EMBL/GenBank/DDBJ databases">
        <title>Proteomics and genomics reveal pathogen-plant mechanisms compatible with a hemibiotrophic lifestyle of Diplodia corticola.</title>
        <authorList>
            <person name="Fernandes I."/>
            <person name="De Jonge R."/>
            <person name="Van De Peer Y."/>
            <person name="Devreese B."/>
            <person name="Alves A."/>
            <person name="Esteves A.C."/>
        </authorList>
    </citation>
    <scope>NUCLEOTIDE SEQUENCE [LARGE SCALE GENOMIC DNA]</scope>
    <source>
        <strain evidence="2 3">CBS 112549</strain>
    </source>
</reference>
<feature type="compositionally biased region" description="Acidic residues" evidence="1">
    <location>
        <begin position="57"/>
        <end position="66"/>
    </location>
</feature>
<feature type="compositionally biased region" description="Basic and acidic residues" evidence="1">
    <location>
        <begin position="241"/>
        <end position="250"/>
    </location>
</feature>
<feature type="compositionally biased region" description="Polar residues" evidence="1">
    <location>
        <begin position="205"/>
        <end position="216"/>
    </location>
</feature>